<accession>A0A7Y4M3S7</accession>
<sequence length="113" mass="12772">MNDANARETSLLSLDRFDRMIGSASVATFIEPGQAFLLAFEQTNEYDGIHFKWFRSRYERFLYVGRVDSGECSHTARWSLRSGLSGALGEYDMQDVLECMEPSQYLGAAEPEG</sequence>
<dbReference type="AlphaFoldDB" id="A0A7Y4M3S7"/>
<evidence type="ECO:0000313" key="2">
    <source>
        <dbReference type="Proteomes" id="UP000528734"/>
    </source>
</evidence>
<dbReference type="RefSeq" id="WP_171712283.1">
    <property type="nucleotide sequence ID" value="NZ_JAAVLW010000007.1"/>
</dbReference>
<evidence type="ECO:0000313" key="1">
    <source>
        <dbReference type="EMBL" id="NOJ49202.1"/>
    </source>
</evidence>
<gene>
    <name evidence="1" type="ORF">HCN50_23615</name>
</gene>
<name>A0A7Y4M3S7_9BRAD</name>
<comment type="caution">
    <text evidence="1">The sequence shown here is derived from an EMBL/GenBank/DDBJ whole genome shotgun (WGS) entry which is preliminary data.</text>
</comment>
<dbReference type="Proteomes" id="UP000528734">
    <property type="component" value="Unassembled WGS sequence"/>
</dbReference>
<proteinExistence type="predicted"/>
<organism evidence="1 2">
    <name type="scientific">Bradyrhizobium archetypum</name>
    <dbReference type="NCBI Taxonomy" id="2721160"/>
    <lineage>
        <taxon>Bacteria</taxon>
        <taxon>Pseudomonadati</taxon>
        <taxon>Pseudomonadota</taxon>
        <taxon>Alphaproteobacteria</taxon>
        <taxon>Hyphomicrobiales</taxon>
        <taxon>Nitrobacteraceae</taxon>
        <taxon>Bradyrhizobium</taxon>
    </lineage>
</organism>
<keyword evidence="2" id="KW-1185">Reference proteome</keyword>
<protein>
    <submittedName>
        <fullName evidence="1">Uncharacterized protein</fullName>
    </submittedName>
</protein>
<dbReference type="EMBL" id="JAAVLW010000007">
    <property type="protein sequence ID" value="NOJ49202.1"/>
    <property type="molecule type" value="Genomic_DNA"/>
</dbReference>
<reference evidence="1 2" key="1">
    <citation type="submission" date="2020-03" db="EMBL/GenBank/DDBJ databases">
        <title>Bradyrhizobium diversity isolated from nodules of Muelleranthus trifoliolatus.</title>
        <authorList>
            <person name="Klepa M."/>
            <person name="Helene L."/>
            <person name="Hungria M."/>
        </authorList>
    </citation>
    <scope>NUCLEOTIDE SEQUENCE [LARGE SCALE GENOMIC DNA]</scope>
    <source>
        <strain evidence="1 2">WSM 1744</strain>
    </source>
</reference>